<gene>
    <name evidence="4" type="ORF">BN1204_059800</name>
</gene>
<reference evidence="4" key="1">
    <citation type="journal article" date="2015" name="PLoS ONE">
        <title>Comprehensive Evaluation of Toxoplasma gondii VEG and Neospora caninum LIV Genomes with Tachyzoite Stage Transcriptome and Proteome Defines Novel Transcript Features.</title>
        <authorList>
            <person name="Ramaprasad A."/>
            <person name="Mourier T."/>
            <person name="Naeem R."/>
            <person name="Malas T.B."/>
            <person name="Moussa E."/>
            <person name="Panigrahi A."/>
            <person name="Vermont S.J."/>
            <person name="Otto T.D."/>
            <person name="Wastling J."/>
            <person name="Pain A."/>
        </authorList>
    </citation>
    <scope>NUCLEOTIDE SEQUENCE</scope>
    <source>
        <strain evidence="4">Liverpool</strain>
    </source>
</reference>
<keyword evidence="4" id="KW-0645">Protease</keyword>
<evidence type="ECO:0000256" key="1">
    <source>
        <dbReference type="SAM" id="MobiDB-lite"/>
    </source>
</evidence>
<dbReference type="GO" id="GO:0006508">
    <property type="term" value="P:proteolysis"/>
    <property type="evidence" value="ECO:0007669"/>
    <property type="project" value="UniProtKB-KW"/>
</dbReference>
<feature type="compositionally biased region" description="Acidic residues" evidence="1">
    <location>
        <begin position="151"/>
        <end position="163"/>
    </location>
</feature>
<keyword evidence="4" id="KW-0378">Hydrolase</keyword>
<evidence type="ECO:0000256" key="2">
    <source>
        <dbReference type="SAM" id="SignalP"/>
    </source>
</evidence>
<sequence length="580" mass="63658">MRLAVLAASVLILFTVSVTCLVQEIKVSRRPVRRRPHSDPVDSPTTPASAGPATTEADHKPAAAGGGKADVNRVKTPVPPKTSAGNKPDEKNPAETPVPKETKPEETSDKKKAKKKKYGTAPDEDARRTPFGEDPLIFPYRSLLKSHDTDGDYPDSSDASSDEASDKKKGRRRKSEKDSEEEERKARFGEDPLIFPFRSSVRRHSKNDGDYPDSSDASSDEASDKKKGRRRKSEKDSEEEERKARFVEDPLIFPFRSSVRRHSKKAGGGVGADRSEAQSDEVFDAHGSPTPEEGGEAATLSPRTKTPGTADKKDPDGASSERVEDDAEGPPAKSPRVDAREGLRKSPDLPFIPPVIQQLGFHEPSLAWRVKTASSLGIPASQVGTQPLLSPAPFLGRPVAVHQMAPDGSCFFRALSFALTGSQVFAQAIRNCVVDFLLGSPQLTAEDVWTTQDLREELQRAVGRRGLPLWMAHGSGALKPVRDMTRPDLLELYRKYMSYRRTFATEREVDAAARLFGCRILVYLPSRPETKERAAWLVHSPQGHDDDLAHHMAAIYVVNIGRNHFDVVSRVATPTEAEGV</sequence>
<dbReference type="InterPro" id="IPR003323">
    <property type="entry name" value="OTU_dom"/>
</dbReference>
<feature type="compositionally biased region" description="Basic and acidic residues" evidence="1">
    <location>
        <begin position="310"/>
        <end position="322"/>
    </location>
</feature>
<feature type="compositionally biased region" description="Basic and acidic residues" evidence="1">
    <location>
        <begin position="87"/>
        <end position="110"/>
    </location>
</feature>
<feature type="compositionally biased region" description="Acidic residues" evidence="1">
    <location>
        <begin position="210"/>
        <end position="221"/>
    </location>
</feature>
<dbReference type="SUPFAM" id="SSF54001">
    <property type="entry name" value="Cysteine proteinases"/>
    <property type="match status" value="1"/>
</dbReference>
<protein>
    <submittedName>
        <fullName evidence="4">OTU family cysteine protease</fullName>
    </submittedName>
</protein>
<feature type="signal peptide" evidence="2">
    <location>
        <begin position="1"/>
        <end position="20"/>
    </location>
</feature>
<feature type="compositionally biased region" description="Basic and acidic residues" evidence="1">
    <location>
        <begin position="335"/>
        <end position="347"/>
    </location>
</feature>
<dbReference type="EMBL" id="LN714486">
    <property type="protein sequence ID" value="CEL70295.1"/>
    <property type="molecule type" value="Genomic_DNA"/>
</dbReference>
<dbReference type="InterPro" id="IPR038765">
    <property type="entry name" value="Papain-like_cys_pep_sf"/>
</dbReference>
<dbReference type="GO" id="GO:0008233">
    <property type="term" value="F:peptidase activity"/>
    <property type="evidence" value="ECO:0007669"/>
    <property type="project" value="UniProtKB-KW"/>
</dbReference>
<organism evidence="4">
    <name type="scientific">Neospora caninum (strain Liverpool)</name>
    <dbReference type="NCBI Taxonomy" id="572307"/>
    <lineage>
        <taxon>Eukaryota</taxon>
        <taxon>Sar</taxon>
        <taxon>Alveolata</taxon>
        <taxon>Apicomplexa</taxon>
        <taxon>Conoidasida</taxon>
        <taxon>Coccidia</taxon>
        <taxon>Eucoccidiorida</taxon>
        <taxon>Eimeriorina</taxon>
        <taxon>Sarcocystidae</taxon>
        <taxon>Neospora</taxon>
    </lineage>
</organism>
<feature type="region of interest" description="Disordered" evidence="1">
    <location>
        <begin position="28"/>
        <end position="348"/>
    </location>
</feature>
<feature type="compositionally biased region" description="Low complexity" evidence="1">
    <location>
        <begin position="41"/>
        <end position="55"/>
    </location>
</feature>
<name>A0A0F7UP93_NEOCL</name>
<dbReference type="Gene3D" id="3.90.70.80">
    <property type="match status" value="1"/>
</dbReference>
<proteinExistence type="predicted"/>
<dbReference type="PROSITE" id="PS50802">
    <property type="entry name" value="OTU"/>
    <property type="match status" value="1"/>
</dbReference>
<feature type="chain" id="PRO_5002523210" evidence="2">
    <location>
        <begin position="21"/>
        <end position="580"/>
    </location>
</feature>
<dbReference type="AlphaFoldDB" id="A0A0F7UP93"/>
<dbReference type="CDD" id="cd22755">
    <property type="entry name" value="OTU_CeDUB-like"/>
    <property type="match status" value="1"/>
</dbReference>
<evidence type="ECO:0000313" key="4">
    <source>
        <dbReference type="EMBL" id="CEL70295.1"/>
    </source>
</evidence>
<feature type="domain" description="OTU" evidence="3">
    <location>
        <begin position="399"/>
        <end position="571"/>
    </location>
</feature>
<keyword evidence="2" id="KW-0732">Signal</keyword>
<accession>A0A0F7UP93</accession>
<evidence type="ECO:0000259" key="3">
    <source>
        <dbReference type="PROSITE" id="PS50802"/>
    </source>
</evidence>